<proteinExistence type="predicted"/>
<accession>A0ABW2JF11</accession>
<dbReference type="Proteomes" id="UP001596523">
    <property type="component" value="Unassembled WGS sequence"/>
</dbReference>
<dbReference type="EMBL" id="JBHTCF010000002">
    <property type="protein sequence ID" value="MFC7304025.1"/>
    <property type="molecule type" value="Genomic_DNA"/>
</dbReference>
<comment type="caution">
    <text evidence="4">The sequence shown here is derived from an EMBL/GenBank/DDBJ whole genome shotgun (WGS) entry which is preliminary data.</text>
</comment>
<dbReference type="Gene3D" id="3.40.50.1820">
    <property type="entry name" value="alpha/beta hydrolase"/>
    <property type="match status" value="1"/>
</dbReference>
<feature type="region of interest" description="Disordered" evidence="1">
    <location>
        <begin position="438"/>
        <end position="467"/>
    </location>
</feature>
<evidence type="ECO:0000259" key="3">
    <source>
        <dbReference type="Pfam" id="PF19878"/>
    </source>
</evidence>
<keyword evidence="2" id="KW-0732">Signal</keyword>
<reference evidence="5" key="1">
    <citation type="journal article" date="2019" name="Int. J. Syst. Evol. Microbiol.">
        <title>The Global Catalogue of Microorganisms (GCM) 10K type strain sequencing project: providing services to taxonomists for standard genome sequencing and annotation.</title>
        <authorList>
            <consortium name="The Broad Institute Genomics Platform"/>
            <consortium name="The Broad Institute Genome Sequencing Center for Infectious Disease"/>
            <person name="Wu L."/>
            <person name="Ma J."/>
        </authorList>
    </citation>
    <scope>NUCLEOTIDE SEQUENCE [LARGE SCALE GENOMIC DNA]</scope>
    <source>
        <strain evidence="5">SYNS20</strain>
    </source>
</reference>
<organism evidence="4 5">
    <name type="scientific">Streptomyces monticola</name>
    <dbReference type="NCBI Taxonomy" id="2666263"/>
    <lineage>
        <taxon>Bacteria</taxon>
        <taxon>Bacillati</taxon>
        <taxon>Actinomycetota</taxon>
        <taxon>Actinomycetes</taxon>
        <taxon>Kitasatosporales</taxon>
        <taxon>Streptomycetaceae</taxon>
        <taxon>Streptomyces</taxon>
    </lineage>
</organism>
<gene>
    <name evidence="4" type="ORF">ACFQVC_07335</name>
</gene>
<dbReference type="InterPro" id="IPR045556">
    <property type="entry name" value="DUF6351"/>
</dbReference>
<evidence type="ECO:0000313" key="4">
    <source>
        <dbReference type="EMBL" id="MFC7304025.1"/>
    </source>
</evidence>
<dbReference type="InterPro" id="IPR029058">
    <property type="entry name" value="AB_hydrolase_fold"/>
</dbReference>
<sequence length="467" mass="49318">MTPTSPGAPAGRRTRPRARHAAVAAAATLLALTATPPATAAPEDRHLTGTLDSGASYVIDVPAAWNGTVLLFSHGYRPAGSENPAENAPDADTRALLMAEGYALAGSSYASTGWAAEQAVPDQLHTLDTFTRRVGRARTTLAWGESYGGLVTTAIAERHPGRVDGSLSMCGLVHGGVANWNSTLDATFALKTLLAPSADLPLADFTDQRQAADAAQQLAGATAQAQGTATGRARIALAAALHNIPAWNDPGQPRPDPDDHVAQERAQYPAVQGLVAAPAFVWRQEAETRAGGSMSWNTGVDYGRMLRQSANYRQVKALYKAAGLSLGGDLRSLGQAPRLSADREAVAYMDRTTGLTGRLTRPQLNTHTIGDALVPVQTEDAYRRAATRSGSAHLLRQAYVNHAGHCTFSTGEFAAAVHTLHDRVRTGHWPDTSAEALNSAAKEASPTTPARYARYQPGPYPRPHRPG</sequence>
<keyword evidence="5" id="KW-1185">Reference proteome</keyword>
<dbReference type="Pfam" id="PF19878">
    <property type="entry name" value="DUF6351"/>
    <property type="match status" value="1"/>
</dbReference>
<feature type="domain" description="DUF6351" evidence="3">
    <location>
        <begin position="61"/>
        <end position="221"/>
    </location>
</feature>
<evidence type="ECO:0000256" key="2">
    <source>
        <dbReference type="SAM" id="SignalP"/>
    </source>
</evidence>
<evidence type="ECO:0000256" key="1">
    <source>
        <dbReference type="SAM" id="MobiDB-lite"/>
    </source>
</evidence>
<feature type="chain" id="PRO_5047108104" evidence="2">
    <location>
        <begin position="41"/>
        <end position="467"/>
    </location>
</feature>
<feature type="signal peptide" evidence="2">
    <location>
        <begin position="1"/>
        <end position="40"/>
    </location>
</feature>
<evidence type="ECO:0000313" key="5">
    <source>
        <dbReference type="Proteomes" id="UP001596523"/>
    </source>
</evidence>
<protein>
    <submittedName>
        <fullName evidence="4">DUF6351 family protein</fullName>
    </submittedName>
</protein>
<dbReference type="RefSeq" id="WP_381827797.1">
    <property type="nucleotide sequence ID" value="NZ_JBHTCF010000002.1"/>
</dbReference>
<name>A0ABW2JF11_9ACTN</name>
<dbReference type="SUPFAM" id="SSF53474">
    <property type="entry name" value="alpha/beta-Hydrolases"/>
    <property type="match status" value="1"/>
</dbReference>